<organism evidence="2 3">
    <name type="scientific">Aurantiacibacter zhengii</name>
    <dbReference type="NCBI Taxonomy" id="2307003"/>
    <lineage>
        <taxon>Bacteria</taxon>
        <taxon>Pseudomonadati</taxon>
        <taxon>Pseudomonadota</taxon>
        <taxon>Alphaproteobacteria</taxon>
        <taxon>Sphingomonadales</taxon>
        <taxon>Erythrobacteraceae</taxon>
        <taxon>Aurantiacibacter</taxon>
    </lineage>
</organism>
<comment type="caution">
    <text evidence="2">The sequence shown here is derived from an EMBL/GenBank/DDBJ whole genome shotgun (WGS) entry which is preliminary data.</text>
</comment>
<keyword evidence="3" id="KW-1185">Reference proteome</keyword>
<dbReference type="AlphaFoldDB" id="A0A418NX12"/>
<evidence type="ECO:0000313" key="2">
    <source>
        <dbReference type="EMBL" id="RIV89152.1"/>
    </source>
</evidence>
<protein>
    <submittedName>
        <fullName evidence="2">CinA family protein</fullName>
    </submittedName>
</protein>
<dbReference type="Gene3D" id="3.90.950.20">
    <property type="entry name" value="CinA-like"/>
    <property type="match status" value="1"/>
</dbReference>
<feature type="domain" description="CinA C-terminal" evidence="1">
    <location>
        <begin position="16"/>
        <end position="168"/>
    </location>
</feature>
<name>A0A418NX12_9SPHN</name>
<sequence length="171" mass="17870">MVETLGPALPHELQDKARKVLQKACDAEMPIAVAESCTGGLLAALLTDIPGCSHIFERGFVVYSDQAKCDLLGLDRAMVDDCGAVSREVAIAMARGALDRGEAHLALSITGFAGPPGDDDDGEEGLVHLACCSKGGTMNHKECHFGPQGRQGVRIAALDTALDLMAREIGA</sequence>
<reference evidence="2 3" key="1">
    <citation type="submission" date="2018-08" db="EMBL/GenBank/DDBJ databases">
        <title>Erythrobacter zhengii sp.nov., a bacterium isolated from deep-sea sediment.</title>
        <authorList>
            <person name="Fang C."/>
            <person name="Wu Y.-H."/>
            <person name="Sun C."/>
            <person name="Wang H."/>
            <person name="Cheng H."/>
            <person name="Meng F.-X."/>
            <person name="Wang C.-S."/>
            <person name="Xu X.-W."/>
        </authorList>
    </citation>
    <scope>NUCLEOTIDE SEQUENCE [LARGE SCALE GENOMIC DNA]</scope>
    <source>
        <strain evidence="2 3">V18</strain>
    </source>
</reference>
<evidence type="ECO:0000313" key="3">
    <source>
        <dbReference type="Proteomes" id="UP000286576"/>
    </source>
</evidence>
<proteinExistence type="predicted"/>
<dbReference type="InterPro" id="IPR008136">
    <property type="entry name" value="CinA_C"/>
</dbReference>
<dbReference type="SUPFAM" id="SSF142433">
    <property type="entry name" value="CinA-like"/>
    <property type="match status" value="1"/>
</dbReference>
<dbReference type="Proteomes" id="UP000286576">
    <property type="component" value="Unassembled WGS sequence"/>
</dbReference>
<accession>A0A418NX12</accession>
<dbReference type="OrthoDB" id="9801454at2"/>
<evidence type="ECO:0000259" key="1">
    <source>
        <dbReference type="Pfam" id="PF02464"/>
    </source>
</evidence>
<dbReference type="EMBL" id="QXFL01000001">
    <property type="protein sequence ID" value="RIV89152.1"/>
    <property type="molecule type" value="Genomic_DNA"/>
</dbReference>
<gene>
    <name evidence="2" type="ORF">D2V07_02615</name>
</gene>
<dbReference type="RefSeq" id="WP_119584431.1">
    <property type="nucleotide sequence ID" value="NZ_CAWODQ010000001.1"/>
</dbReference>
<dbReference type="NCBIfam" id="TIGR00199">
    <property type="entry name" value="PncC_domain"/>
    <property type="match status" value="1"/>
</dbReference>
<dbReference type="InterPro" id="IPR036653">
    <property type="entry name" value="CinA-like_C"/>
</dbReference>
<dbReference type="Pfam" id="PF02464">
    <property type="entry name" value="CinA"/>
    <property type="match status" value="1"/>
</dbReference>